<dbReference type="Gene3D" id="3.40.50.200">
    <property type="entry name" value="Peptidase S8/S53 domain"/>
    <property type="match status" value="1"/>
</dbReference>
<evidence type="ECO:0000256" key="4">
    <source>
        <dbReference type="ARBA" id="ARBA00022825"/>
    </source>
</evidence>
<protein>
    <submittedName>
        <fullName evidence="9">S8 family serine peptidase</fullName>
    </submittedName>
</protein>
<feature type="active site" description="Charge relay system" evidence="5">
    <location>
        <position position="122"/>
    </location>
</feature>
<dbReference type="InterPro" id="IPR036852">
    <property type="entry name" value="Peptidase_S8/S53_dom_sf"/>
</dbReference>
<keyword evidence="6" id="KW-1133">Transmembrane helix</keyword>
<feature type="active site" description="Charge relay system" evidence="5">
    <location>
        <position position="97"/>
    </location>
</feature>
<name>A0ABU6CE51_9ACTN</name>
<evidence type="ECO:0000313" key="9">
    <source>
        <dbReference type="EMBL" id="MEB3962993.1"/>
    </source>
</evidence>
<keyword evidence="4 5" id="KW-0720">Serine protease</keyword>
<evidence type="ECO:0000256" key="1">
    <source>
        <dbReference type="ARBA" id="ARBA00011073"/>
    </source>
</evidence>
<dbReference type="PROSITE" id="PS51892">
    <property type="entry name" value="SUBTILASE"/>
    <property type="match status" value="1"/>
</dbReference>
<keyword evidence="2 5" id="KW-0645">Protease</keyword>
<dbReference type="InterPro" id="IPR050131">
    <property type="entry name" value="Peptidase_S8_subtilisin-like"/>
</dbReference>
<feature type="domain" description="Peptidase S8/S53" evidence="8">
    <location>
        <begin position="88"/>
        <end position="320"/>
    </location>
</feature>
<evidence type="ECO:0000256" key="5">
    <source>
        <dbReference type="PROSITE-ProRule" id="PRU01240"/>
    </source>
</evidence>
<dbReference type="EMBL" id="JAOZYB010000201">
    <property type="protein sequence ID" value="MEB3962993.1"/>
    <property type="molecule type" value="Genomic_DNA"/>
</dbReference>
<evidence type="ECO:0000313" key="10">
    <source>
        <dbReference type="Proteomes" id="UP001352223"/>
    </source>
</evidence>
<dbReference type="PANTHER" id="PTHR43806">
    <property type="entry name" value="PEPTIDASE S8"/>
    <property type="match status" value="1"/>
</dbReference>
<accession>A0ABU6CE51</accession>
<reference evidence="9 10" key="1">
    <citation type="submission" date="2022-10" db="EMBL/GenBank/DDBJ databases">
        <authorList>
            <person name="Xie J."/>
            <person name="Shen N."/>
        </authorList>
    </citation>
    <scope>NUCLEOTIDE SEQUENCE [LARGE SCALE GENOMIC DNA]</scope>
    <source>
        <strain evidence="9 10">DSM 41681</strain>
    </source>
</reference>
<evidence type="ECO:0000259" key="8">
    <source>
        <dbReference type="Pfam" id="PF00082"/>
    </source>
</evidence>
<dbReference type="PRINTS" id="PR00723">
    <property type="entry name" value="SUBTILISIN"/>
</dbReference>
<evidence type="ECO:0000256" key="2">
    <source>
        <dbReference type="ARBA" id="ARBA00022670"/>
    </source>
</evidence>
<comment type="caution">
    <text evidence="9">The sequence shown here is derived from an EMBL/GenBank/DDBJ whole genome shotgun (WGS) entry which is preliminary data.</text>
</comment>
<feature type="chain" id="PRO_5046158787" evidence="7">
    <location>
        <begin position="31"/>
        <end position="400"/>
    </location>
</feature>
<dbReference type="RefSeq" id="WP_324770648.1">
    <property type="nucleotide sequence ID" value="NZ_BAAATS010000037.1"/>
</dbReference>
<dbReference type="InterPro" id="IPR000209">
    <property type="entry name" value="Peptidase_S8/S53_dom"/>
</dbReference>
<dbReference type="Proteomes" id="UP001352223">
    <property type="component" value="Unassembled WGS sequence"/>
</dbReference>
<feature type="active site" description="Charge relay system" evidence="5">
    <location>
        <position position="287"/>
    </location>
</feature>
<dbReference type="Pfam" id="PF00082">
    <property type="entry name" value="Peptidase_S8"/>
    <property type="match status" value="1"/>
</dbReference>
<dbReference type="InterPro" id="IPR015500">
    <property type="entry name" value="Peptidase_S8_subtilisin-rel"/>
</dbReference>
<keyword evidence="3 5" id="KW-0378">Hydrolase</keyword>
<comment type="similarity">
    <text evidence="1 5">Belongs to the peptidase S8 family.</text>
</comment>
<dbReference type="PANTHER" id="PTHR43806:SF11">
    <property type="entry name" value="CEREVISIN-RELATED"/>
    <property type="match status" value="1"/>
</dbReference>
<proteinExistence type="inferred from homology"/>
<feature type="signal peptide" evidence="7">
    <location>
        <begin position="1"/>
        <end position="30"/>
    </location>
</feature>
<keyword evidence="6" id="KW-0812">Transmembrane</keyword>
<evidence type="ECO:0000256" key="6">
    <source>
        <dbReference type="SAM" id="Phobius"/>
    </source>
</evidence>
<organism evidence="9 10">
    <name type="scientific">Streptomyces kunmingensis</name>
    <dbReference type="NCBI Taxonomy" id="68225"/>
    <lineage>
        <taxon>Bacteria</taxon>
        <taxon>Bacillati</taxon>
        <taxon>Actinomycetota</taxon>
        <taxon>Actinomycetes</taxon>
        <taxon>Kitasatosporales</taxon>
        <taxon>Streptomycetaceae</taxon>
        <taxon>Streptomyces</taxon>
    </lineage>
</organism>
<feature type="transmembrane region" description="Helical" evidence="6">
    <location>
        <begin position="369"/>
        <end position="389"/>
    </location>
</feature>
<gene>
    <name evidence="9" type="ORF">OKJ48_22485</name>
</gene>
<evidence type="ECO:0000256" key="7">
    <source>
        <dbReference type="SAM" id="SignalP"/>
    </source>
</evidence>
<keyword evidence="10" id="KW-1185">Reference proteome</keyword>
<keyword evidence="7" id="KW-0732">Signal</keyword>
<dbReference type="SUPFAM" id="SSF52743">
    <property type="entry name" value="Subtilisin-like"/>
    <property type="match status" value="1"/>
</dbReference>
<sequence>MDKQGVRTSYRACVLGLVLVFSGAAVPVAAAPMPSPSPSASKVQLPVVPARLGTASDQCTKASATVMKSVPWAQRWLGLSGISRFTDGAGTVVGVVDTGVSAKAPGLSGRVAGPATDDCVGHGTFLAGTVAAAPQKGSGYTGVAPGARIRAVRGTDSTGVPSASSVAKGIREAVDGDAQVIVVAAALEKGSGALTAAVAYARKQDVVVIAPAVPDASATASDSSASPPTSFWPAADDGVVSVLDIDIDGQRPDGERVPDRADLAAPGQGVTGIGPVGKGHYLGNGPSVAAAIVAGAAALVRAYRPELSAEEVVQRLRSTSYPADVPEIDVYGALTGVASTDRPTSGTDTDHAFTPLAVVHEGPAMVRSLVLMGGCVLFGLAVWSGTVLVRRSRSNAKPGL</sequence>
<keyword evidence="6" id="KW-0472">Membrane</keyword>
<evidence type="ECO:0000256" key="3">
    <source>
        <dbReference type="ARBA" id="ARBA00022801"/>
    </source>
</evidence>